<gene>
    <name evidence="2" type="ORF">SAMN05421827_12090</name>
</gene>
<dbReference type="PRINTS" id="PR00420">
    <property type="entry name" value="RNGMNOXGNASE"/>
</dbReference>
<proteinExistence type="predicted"/>
<keyword evidence="3" id="KW-1185">Reference proteome</keyword>
<evidence type="ECO:0000259" key="1">
    <source>
        <dbReference type="Pfam" id="PF01494"/>
    </source>
</evidence>
<dbReference type="InterPro" id="IPR036188">
    <property type="entry name" value="FAD/NAD-bd_sf"/>
</dbReference>
<dbReference type="Pfam" id="PF01494">
    <property type="entry name" value="FAD_binding_3"/>
    <property type="match status" value="1"/>
</dbReference>
<organism evidence="2 3">
    <name type="scientific">Pedobacter terrae</name>
    <dbReference type="NCBI Taxonomy" id="405671"/>
    <lineage>
        <taxon>Bacteria</taxon>
        <taxon>Pseudomonadati</taxon>
        <taxon>Bacteroidota</taxon>
        <taxon>Sphingobacteriia</taxon>
        <taxon>Sphingobacteriales</taxon>
        <taxon>Sphingobacteriaceae</taxon>
        <taxon>Pedobacter</taxon>
    </lineage>
</organism>
<evidence type="ECO:0000313" key="3">
    <source>
        <dbReference type="Proteomes" id="UP000199643"/>
    </source>
</evidence>
<dbReference type="InterPro" id="IPR051704">
    <property type="entry name" value="FAD_aromatic-hydroxylase"/>
</dbReference>
<sequence>MKKQVLISGASFAGLTLAYWLNKFGYEVTVVELGNDLRTGGSPIDVRGEALDIAREMGIYDQIKANEFVHTDEIVDAKGETLAHFAINALPEYLGDIEIHRGDLVEIIYHAIPKDEVHIMFGNSITALIQHDDYVKVSFEKGDDKIYDLVFGADGTHSMVRKLIFGPEDDYKKFLGVYFAFAAADHVQTGRSKSTGMVYRELGKQAVIFQFKAAANAILIFRAPKLNWDYRDRDRPKQILKDYFAGNESWKLPEILEAMLAADELYFDEACQIKMPSWTKGRVGLIGDAAYAPSFFTGMGTSLAMQGATILAKELHHHEDHQTAFEKYNEGFRSFVESVQAGVDASLKVQLPETEEELQASFLAWKSDQ</sequence>
<evidence type="ECO:0000313" key="2">
    <source>
        <dbReference type="EMBL" id="SDH26945.1"/>
    </source>
</evidence>
<feature type="domain" description="FAD-binding" evidence="1">
    <location>
        <begin position="4"/>
        <end position="329"/>
    </location>
</feature>
<protein>
    <submittedName>
        <fullName evidence="2">2-polyprenyl-6-methoxyphenol hydroxylase</fullName>
    </submittedName>
</protein>
<dbReference type="RefSeq" id="WP_090503185.1">
    <property type="nucleotide sequence ID" value="NZ_FNCH01000020.1"/>
</dbReference>
<dbReference type="PANTHER" id="PTHR46865">
    <property type="entry name" value="OXIDOREDUCTASE-RELATED"/>
    <property type="match status" value="1"/>
</dbReference>
<dbReference type="Gene3D" id="3.30.9.10">
    <property type="entry name" value="D-Amino Acid Oxidase, subunit A, domain 2"/>
    <property type="match status" value="1"/>
</dbReference>
<dbReference type="GO" id="GO:0071949">
    <property type="term" value="F:FAD binding"/>
    <property type="evidence" value="ECO:0007669"/>
    <property type="project" value="InterPro"/>
</dbReference>
<dbReference type="InterPro" id="IPR002938">
    <property type="entry name" value="FAD-bd"/>
</dbReference>
<dbReference type="OrthoDB" id="9766816at2"/>
<dbReference type="PANTHER" id="PTHR46865:SF2">
    <property type="entry name" value="MONOOXYGENASE"/>
    <property type="match status" value="1"/>
</dbReference>
<dbReference type="SUPFAM" id="SSF51905">
    <property type="entry name" value="FAD/NAD(P)-binding domain"/>
    <property type="match status" value="1"/>
</dbReference>
<reference evidence="3" key="1">
    <citation type="submission" date="2016-10" db="EMBL/GenBank/DDBJ databases">
        <authorList>
            <person name="Varghese N."/>
            <person name="Submissions S."/>
        </authorList>
    </citation>
    <scope>NUCLEOTIDE SEQUENCE [LARGE SCALE GENOMIC DNA]</scope>
    <source>
        <strain evidence="3">DSM 17933</strain>
    </source>
</reference>
<dbReference type="AlphaFoldDB" id="A0A1G8B1E5"/>
<accession>A0A1G8B1E5</accession>
<dbReference type="Gene3D" id="3.50.50.60">
    <property type="entry name" value="FAD/NAD(P)-binding domain"/>
    <property type="match status" value="1"/>
</dbReference>
<name>A0A1G8B1E5_9SPHI</name>
<dbReference type="STRING" id="405671.SAMN05421827_12090"/>
<dbReference type="EMBL" id="FNCH01000020">
    <property type="protein sequence ID" value="SDH26945.1"/>
    <property type="molecule type" value="Genomic_DNA"/>
</dbReference>
<dbReference type="Proteomes" id="UP000199643">
    <property type="component" value="Unassembled WGS sequence"/>
</dbReference>